<accession>A0A2H0KD27</accession>
<dbReference type="Gene3D" id="3.40.50.1010">
    <property type="entry name" value="5'-nuclease"/>
    <property type="match status" value="1"/>
</dbReference>
<dbReference type="InterPro" id="IPR047140">
    <property type="entry name" value="LabA"/>
</dbReference>
<name>A0A2H0KD27_9BACT</name>
<sequence>MFLPKTDRIKQLASIFPETIKEVEEIFIAPTNVYIDWANVIHWQDRFDWHFHLKRIKQFLDSFSTIQKVNLYVGTFEGNQKSEESIADANRAEYEVRTKPVKKMKISIDVSSIPKNSPFILENFIRKSLLSKLDLTTIEFLNTKLASLNKQGITYIEDYKCNFDVEIGRDMLLDFSKNNAENFVLWSGDSDFADPIKQLRSDSKSVYVFATAREVSYELNEIKVPIFEIKKIKEFVCWPKEIPQDIVGKMRRVAP</sequence>
<dbReference type="Pfam" id="PF01936">
    <property type="entry name" value="NYN"/>
    <property type="match status" value="1"/>
</dbReference>
<evidence type="ECO:0000313" key="3">
    <source>
        <dbReference type="Proteomes" id="UP000229342"/>
    </source>
</evidence>
<evidence type="ECO:0000313" key="2">
    <source>
        <dbReference type="EMBL" id="PIQ69151.1"/>
    </source>
</evidence>
<feature type="domain" description="NYN" evidence="1">
    <location>
        <begin position="151"/>
        <end position="218"/>
    </location>
</feature>
<comment type="caution">
    <text evidence="2">The sequence shown here is derived from an EMBL/GenBank/DDBJ whole genome shotgun (WGS) entry which is preliminary data.</text>
</comment>
<dbReference type="Proteomes" id="UP000229342">
    <property type="component" value="Unassembled WGS sequence"/>
</dbReference>
<dbReference type="GO" id="GO:0004540">
    <property type="term" value="F:RNA nuclease activity"/>
    <property type="evidence" value="ECO:0007669"/>
    <property type="project" value="InterPro"/>
</dbReference>
<reference evidence="2 3" key="1">
    <citation type="submission" date="2017-09" db="EMBL/GenBank/DDBJ databases">
        <title>Depth-based differentiation of microbial function through sediment-hosted aquifers and enrichment of novel symbionts in the deep terrestrial subsurface.</title>
        <authorList>
            <person name="Probst A.J."/>
            <person name="Ladd B."/>
            <person name="Jarett J.K."/>
            <person name="Geller-Mcgrath D.E."/>
            <person name="Sieber C.M."/>
            <person name="Emerson J.B."/>
            <person name="Anantharaman K."/>
            <person name="Thomas B.C."/>
            <person name="Malmstrom R."/>
            <person name="Stieglmeier M."/>
            <person name="Klingl A."/>
            <person name="Woyke T."/>
            <person name="Ryan C.M."/>
            <person name="Banfield J.F."/>
        </authorList>
    </citation>
    <scope>NUCLEOTIDE SEQUENCE [LARGE SCALE GENOMIC DNA]</scope>
    <source>
        <strain evidence="2">CG11_big_fil_rev_8_21_14_0_20_46_11</strain>
    </source>
</reference>
<dbReference type="PANTHER" id="PTHR35458">
    <property type="entry name" value="SLR0755 PROTEIN"/>
    <property type="match status" value="1"/>
</dbReference>
<protein>
    <recommendedName>
        <fullName evidence="1">NYN domain-containing protein</fullName>
    </recommendedName>
</protein>
<gene>
    <name evidence="2" type="ORF">COV91_00320</name>
</gene>
<dbReference type="AlphaFoldDB" id="A0A2H0KD27"/>
<evidence type="ECO:0000259" key="1">
    <source>
        <dbReference type="Pfam" id="PF01936"/>
    </source>
</evidence>
<organism evidence="2 3">
    <name type="scientific">Candidatus Taylorbacteria bacterium CG11_big_fil_rev_8_21_14_0_20_46_11</name>
    <dbReference type="NCBI Taxonomy" id="1975025"/>
    <lineage>
        <taxon>Bacteria</taxon>
        <taxon>Candidatus Tayloriibacteriota</taxon>
    </lineage>
</organism>
<dbReference type="EMBL" id="PCVG01000008">
    <property type="protein sequence ID" value="PIQ69151.1"/>
    <property type="molecule type" value="Genomic_DNA"/>
</dbReference>
<dbReference type="PANTHER" id="PTHR35458:SF8">
    <property type="entry name" value="SLR0650 PROTEIN"/>
    <property type="match status" value="1"/>
</dbReference>
<proteinExistence type="predicted"/>
<dbReference type="InterPro" id="IPR021139">
    <property type="entry name" value="NYN"/>
</dbReference>